<comment type="caution">
    <text evidence="3">The sequence shown here is derived from an EMBL/GenBank/DDBJ whole genome shotgun (WGS) entry which is preliminary data.</text>
</comment>
<dbReference type="Gene3D" id="3.30.230.10">
    <property type="match status" value="1"/>
</dbReference>
<keyword evidence="1" id="KW-0378">Hydrolase</keyword>
<dbReference type="GO" id="GO:0004252">
    <property type="term" value="F:serine-type endopeptidase activity"/>
    <property type="evidence" value="ECO:0007669"/>
    <property type="project" value="UniProtKB-UniRule"/>
</dbReference>
<dbReference type="InterPro" id="IPR008269">
    <property type="entry name" value="Lon_proteolytic"/>
</dbReference>
<dbReference type="Proteomes" id="UP000261739">
    <property type="component" value="Unassembled WGS sequence"/>
</dbReference>
<dbReference type="GO" id="GO:0030163">
    <property type="term" value="P:protein catabolic process"/>
    <property type="evidence" value="ECO:0007669"/>
    <property type="project" value="InterPro"/>
</dbReference>
<dbReference type="GO" id="GO:0004176">
    <property type="term" value="F:ATP-dependent peptidase activity"/>
    <property type="evidence" value="ECO:0007669"/>
    <property type="project" value="UniProtKB-UniRule"/>
</dbReference>
<dbReference type="InterPro" id="IPR020568">
    <property type="entry name" value="Ribosomal_Su5_D2-typ_SF"/>
</dbReference>
<dbReference type="EMBL" id="DQID01000186">
    <property type="protein sequence ID" value="HCT14551.1"/>
    <property type="molecule type" value="Genomic_DNA"/>
</dbReference>
<evidence type="ECO:0000259" key="2">
    <source>
        <dbReference type="PROSITE" id="PS51786"/>
    </source>
</evidence>
<dbReference type="InterPro" id="IPR001478">
    <property type="entry name" value="PDZ"/>
</dbReference>
<organism evidence="3 4">
    <name type="scientific">Corynebacterium nuruki</name>
    <dbReference type="NCBI Taxonomy" id="1032851"/>
    <lineage>
        <taxon>Bacteria</taxon>
        <taxon>Bacillati</taxon>
        <taxon>Actinomycetota</taxon>
        <taxon>Actinomycetes</taxon>
        <taxon>Mycobacteriales</taxon>
        <taxon>Corynebacteriaceae</taxon>
        <taxon>Corynebacterium</taxon>
    </lineage>
</organism>
<dbReference type="SUPFAM" id="SSF50156">
    <property type="entry name" value="PDZ domain-like"/>
    <property type="match status" value="1"/>
</dbReference>
<accession>A0A3D4SZW2</accession>
<dbReference type="Gene3D" id="2.30.42.10">
    <property type="match status" value="1"/>
</dbReference>
<dbReference type="EC" id="3.4.21.53" evidence="1"/>
<reference evidence="3 4" key="1">
    <citation type="journal article" date="2018" name="Nat. Biotechnol.">
        <title>A standardized bacterial taxonomy based on genome phylogeny substantially revises the tree of life.</title>
        <authorList>
            <person name="Parks D.H."/>
            <person name="Chuvochina M."/>
            <person name="Waite D.W."/>
            <person name="Rinke C."/>
            <person name="Skarshewski A."/>
            <person name="Chaumeil P.A."/>
            <person name="Hugenholtz P."/>
        </authorList>
    </citation>
    <scope>NUCLEOTIDE SEQUENCE [LARGE SCALE GENOMIC DNA]</scope>
    <source>
        <strain evidence="3">UBA11247</strain>
    </source>
</reference>
<dbReference type="GO" id="GO:0005524">
    <property type="term" value="F:ATP binding"/>
    <property type="evidence" value="ECO:0007669"/>
    <property type="project" value="InterPro"/>
</dbReference>
<proteinExistence type="inferred from homology"/>
<evidence type="ECO:0000313" key="3">
    <source>
        <dbReference type="EMBL" id="HCT14551.1"/>
    </source>
</evidence>
<keyword evidence="1" id="KW-0720">Serine protease</keyword>
<keyword evidence="1" id="KW-0645">Protease</keyword>
<comment type="similarity">
    <text evidence="1">Belongs to the peptidase S16 family.</text>
</comment>
<feature type="domain" description="Lon proteolytic" evidence="2">
    <location>
        <begin position="236"/>
        <end position="335"/>
    </location>
</feature>
<dbReference type="InterPro" id="IPR014721">
    <property type="entry name" value="Ribsml_uS5_D2-typ_fold_subgr"/>
</dbReference>
<evidence type="ECO:0000313" key="4">
    <source>
        <dbReference type="Proteomes" id="UP000261739"/>
    </source>
</evidence>
<dbReference type="AlphaFoldDB" id="A0A3D4SZW2"/>
<feature type="active site" evidence="1">
    <location>
        <position position="286"/>
    </location>
</feature>
<dbReference type="InterPro" id="IPR036034">
    <property type="entry name" value="PDZ_sf"/>
</dbReference>
<feature type="active site" evidence="1">
    <location>
        <position position="241"/>
    </location>
</feature>
<dbReference type="SUPFAM" id="SSF54211">
    <property type="entry name" value="Ribosomal protein S5 domain 2-like"/>
    <property type="match status" value="1"/>
</dbReference>
<gene>
    <name evidence="3" type="ORF">DIW82_07105</name>
</gene>
<dbReference type="InterPro" id="IPR027065">
    <property type="entry name" value="Lon_Prtase"/>
</dbReference>
<protein>
    <recommendedName>
        <fullName evidence="1">endopeptidase La</fullName>
        <ecNumber evidence="1">3.4.21.53</ecNumber>
    </recommendedName>
</protein>
<dbReference type="Pfam" id="PF05362">
    <property type="entry name" value="Lon_C"/>
    <property type="match status" value="1"/>
</dbReference>
<dbReference type="GO" id="GO:0006508">
    <property type="term" value="P:proteolysis"/>
    <property type="evidence" value="ECO:0007669"/>
    <property type="project" value="UniProtKB-KW"/>
</dbReference>
<evidence type="ECO:0000256" key="1">
    <source>
        <dbReference type="PROSITE-ProRule" id="PRU01122"/>
    </source>
</evidence>
<comment type="catalytic activity">
    <reaction evidence="1">
        <text>Hydrolysis of proteins in presence of ATP.</text>
        <dbReference type="EC" id="3.4.21.53"/>
    </reaction>
</comment>
<name>A0A3D4SZW2_9CORY</name>
<sequence length="345" mass="35291">MPSVPGTDIDLTVPFAAEGEGPTFDTLGEVDGRQVVDIGGAKPGELDETTGQLNMTTVAVRHNLSLAQMMGRWLGSDDTVVPIEQVFPSNVSQEETARQNAAAFANSESNATIAAMSYLKHPLETMVYAVADDAPADGTVKQDDVVTSVDGKDVTLPGDVADAVAGYKPGDEVTLGLRRGTRDVTEKVTLGKMPDELKKADSGDSTGSRDGNGGYLGVTMVAQPAGGLRVSYNLNDIGGPSAGLMFSLAVVDKLSPGELTGGKFIAGTGTIDSDGTVGPIGGVTHKIAAAAHAGAEVFLVPSGNCAEAAGKDYDSDITLLKVDSLDGAVTALKDYNAGGSPETCR</sequence>
<dbReference type="PANTHER" id="PTHR10046">
    <property type="entry name" value="ATP DEPENDENT LON PROTEASE FAMILY MEMBER"/>
    <property type="match status" value="1"/>
</dbReference>
<dbReference type="STRING" id="863239.GCA_000213935_02016"/>
<dbReference type="Pfam" id="PF13180">
    <property type="entry name" value="PDZ_2"/>
    <property type="match status" value="1"/>
</dbReference>
<dbReference type="PROSITE" id="PS51786">
    <property type="entry name" value="LON_PROTEOLYTIC"/>
    <property type="match status" value="1"/>
</dbReference>